<keyword evidence="2" id="KW-1185">Reference proteome</keyword>
<evidence type="ECO:0000313" key="2">
    <source>
        <dbReference type="Proteomes" id="UP000490800"/>
    </source>
</evidence>
<proteinExistence type="predicted"/>
<reference evidence="1 2" key="1">
    <citation type="journal article" date="2019" name="Microorganisms">
        <title>Paenibacillus lutrae sp. nov., A Chitinolytic Species Isolated from A River Otter in Castril Natural Park, Granada, Spain.</title>
        <authorList>
            <person name="Rodriguez M."/>
            <person name="Reina J.C."/>
            <person name="Bejar V."/>
            <person name="Llamas I."/>
        </authorList>
    </citation>
    <scope>NUCLEOTIDE SEQUENCE [LARGE SCALE GENOMIC DNA]</scope>
    <source>
        <strain evidence="1 2">N10</strain>
    </source>
</reference>
<accession>A0A7X3FKB1</accession>
<dbReference type="OrthoDB" id="2615349at2"/>
<dbReference type="Pfam" id="PF26344">
    <property type="entry name" value="YuzC"/>
    <property type="match status" value="1"/>
</dbReference>
<dbReference type="AlphaFoldDB" id="A0A7X3FKB1"/>
<evidence type="ECO:0008006" key="3">
    <source>
        <dbReference type="Google" id="ProtNLM"/>
    </source>
</evidence>
<dbReference type="RefSeq" id="WP_157337603.1">
    <property type="nucleotide sequence ID" value="NZ_RHLK01000011.1"/>
</dbReference>
<gene>
    <name evidence="1" type="ORF">EDM21_17625</name>
</gene>
<evidence type="ECO:0000313" key="1">
    <source>
        <dbReference type="EMBL" id="MVP01319.1"/>
    </source>
</evidence>
<organism evidence="1 2">
    <name type="scientific">Paenibacillus lutrae</name>
    <dbReference type="NCBI Taxonomy" id="2078573"/>
    <lineage>
        <taxon>Bacteria</taxon>
        <taxon>Bacillati</taxon>
        <taxon>Bacillota</taxon>
        <taxon>Bacilli</taxon>
        <taxon>Bacillales</taxon>
        <taxon>Paenibacillaceae</taxon>
        <taxon>Paenibacillus</taxon>
    </lineage>
</organism>
<dbReference type="Proteomes" id="UP000490800">
    <property type="component" value="Unassembled WGS sequence"/>
</dbReference>
<protein>
    <recommendedName>
        <fullName evidence="3">Inner spore coat protein</fullName>
    </recommendedName>
</protein>
<dbReference type="InterPro" id="IPR058870">
    <property type="entry name" value="YuzC"/>
</dbReference>
<sequence>MLPHSYYIWPRQADYPPWPYAAGYPAYGYGNPVPERKYPTVNTSTLSQSILAFRKLMADGSQVLARLADKSFAHQVMSAAQAGNKLEVDRLMKSIGVSSIITTRYTPSSIILEIDPDIEGTPCCNLTMALKWGQ</sequence>
<dbReference type="EMBL" id="RHLK01000011">
    <property type="protein sequence ID" value="MVP01319.1"/>
    <property type="molecule type" value="Genomic_DNA"/>
</dbReference>
<comment type="caution">
    <text evidence="1">The sequence shown here is derived from an EMBL/GenBank/DDBJ whole genome shotgun (WGS) entry which is preliminary data.</text>
</comment>
<name>A0A7X3FKB1_9BACL</name>